<evidence type="ECO:0000313" key="1">
    <source>
        <dbReference type="EMBL" id="AEV99066.1"/>
    </source>
</evidence>
<dbReference type="KEGG" id="nko:Niako_2728"/>
<accession>G8T896</accession>
<protein>
    <submittedName>
        <fullName evidence="1">Uncharacterized protein</fullName>
    </submittedName>
</protein>
<dbReference type="AlphaFoldDB" id="G8T896"/>
<dbReference type="EMBL" id="CP003178">
    <property type="protein sequence ID" value="AEV99066.1"/>
    <property type="molecule type" value="Genomic_DNA"/>
</dbReference>
<dbReference type="HOGENOM" id="CLU_2992093_0_0_10"/>
<reference evidence="1 2" key="1">
    <citation type="submission" date="2011-12" db="EMBL/GenBank/DDBJ databases">
        <title>The complete genome of Niastella koreensis GR20-10.</title>
        <authorList>
            <consortium name="US DOE Joint Genome Institute (JGI-PGF)"/>
            <person name="Lucas S."/>
            <person name="Han J."/>
            <person name="Lapidus A."/>
            <person name="Bruce D."/>
            <person name="Goodwin L."/>
            <person name="Pitluck S."/>
            <person name="Peters L."/>
            <person name="Kyrpides N."/>
            <person name="Mavromatis K."/>
            <person name="Ivanova N."/>
            <person name="Mikhailova N."/>
            <person name="Davenport K."/>
            <person name="Saunders E."/>
            <person name="Detter J.C."/>
            <person name="Tapia R."/>
            <person name="Han C."/>
            <person name="Land M."/>
            <person name="Hauser L."/>
            <person name="Markowitz V."/>
            <person name="Cheng J.-F."/>
            <person name="Hugenholtz P."/>
            <person name="Woyke T."/>
            <person name="Wu D."/>
            <person name="Tindall B."/>
            <person name="Pomrenke H."/>
            <person name="Brambilla E."/>
            <person name="Klenk H.-P."/>
            <person name="Eisen J.A."/>
        </authorList>
    </citation>
    <scope>NUCLEOTIDE SEQUENCE [LARGE SCALE GENOMIC DNA]</scope>
    <source>
        <strain evidence="2">DSM 17620 / KACC 11465 / NBRC 106392 / GR20-10</strain>
    </source>
</reference>
<evidence type="ECO:0000313" key="2">
    <source>
        <dbReference type="Proteomes" id="UP000005438"/>
    </source>
</evidence>
<dbReference type="Proteomes" id="UP000005438">
    <property type="component" value="Chromosome"/>
</dbReference>
<sequence>MGSTLEGKYVSATNQYVKQVTKSCASACVANKPPDRITEPPLILNNALIKLTKKATN</sequence>
<proteinExistence type="predicted"/>
<name>G8T896_NIAKG</name>
<dbReference type="STRING" id="700598.Niako_2728"/>
<organism evidence="1 2">
    <name type="scientific">Niastella koreensis (strain DSM 17620 / KACC 11465 / NBRC 106392 / GR20-10)</name>
    <dbReference type="NCBI Taxonomy" id="700598"/>
    <lineage>
        <taxon>Bacteria</taxon>
        <taxon>Pseudomonadati</taxon>
        <taxon>Bacteroidota</taxon>
        <taxon>Chitinophagia</taxon>
        <taxon>Chitinophagales</taxon>
        <taxon>Chitinophagaceae</taxon>
        <taxon>Niastella</taxon>
    </lineage>
</organism>
<gene>
    <name evidence="1" type="ordered locus">Niako_2728</name>
</gene>